<evidence type="ECO:0000313" key="2">
    <source>
        <dbReference type="Proteomes" id="UP001601058"/>
    </source>
</evidence>
<dbReference type="Gene3D" id="2.130.10.10">
    <property type="entry name" value="YVTN repeat-like/Quinoprotein amine dehydrogenase"/>
    <property type="match status" value="1"/>
</dbReference>
<organism evidence="1 2">
    <name type="scientific">Cytobacillus mangrovibacter</name>
    <dbReference type="NCBI Taxonomy" id="3299024"/>
    <lineage>
        <taxon>Bacteria</taxon>
        <taxon>Bacillati</taxon>
        <taxon>Bacillota</taxon>
        <taxon>Bacilli</taxon>
        <taxon>Bacillales</taxon>
        <taxon>Bacillaceae</taxon>
        <taxon>Cytobacillus</taxon>
    </lineage>
</organism>
<reference evidence="1 2" key="1">
    <citation type="submission" date="2024-08" db="EMBL/GenBank/DDBJ databases">
        <title>Two novel Cytobacillus novel species.</title>
        <authorList>
            <person name="Liu G."/>
        </authorList>
    </citation>
    <scope>NUCLEOTIDE SEQUENCE [LARGE SCALE GENOMIC DNA]</scope>
    <source>
        <strain evidence="1 2">FJAT-53684</strain>
    </source>
</reference>
<dbReference type="SUPFAM" id="SSF63829">
    <property type="entry name" value="Calcium-dependent phosphotriesterase"/>
    <property type="match status" value="1"/>
</dbReference>
<name>A0ABW6K0L6_9BACI</name>
<accession>A0ABW6K0L6</accession>
<proteinExistence type="predicted"/>
<dbReference type="EMBL" id="JBIACJ010000008">
    <property type="protein sequence ID" value="MFE8697692.1"/>
    <property type="molecule type" value="Genomic_DNA"/>
</dbReference>
<dbReference type="RefSeq" id="WP_389221361.1">
    <property type="nucleotide sequence ID" value="NZ_JBIACJ010000008.1"/>
</dbReference>
<dbReference type="InterPro" id="IPR015943">
    <property type="entry name" value="WD40/YVTN_repeat-like_dom_sf"/>
</dbReference>
<sequence length="213" mass="24353">MFSMGSTAVLSTPDRPFIVAVKKAGIYSFKAGEWLLQYSLTQNIYKLIRLGRHIFGIGDNGTIIRYEPYQKKWNHTSFPTPQRLWDITGNSDGLIITHGGSRLYVSTNFGSNWNVIKPFHALSTRPFIRSLFYHKGNVYIGTQVNKESGGLWKYSLQSGEMTHVKKEESSMISSIYIDHNQSLYIAKALHLQGQGALKYYMQIRMSGRDFNNR</sequence>
<comment type="caution">
    <text evidence="1">The sequence shown here is derived from an EMBL/GenBank/DDBJ whole genome shotgun (WGS) entry which is preliminary data.</text>
</comment>
<protein>
    <submittedName>
        <fullName evidence="1">WD40/YVTN/BNR-like repeat-containing protein</fullName>
    </submittedName>
</protein>
<dbReference type="Proteomes" id="UP001601058">
    <property type="component" value="Unassembled WGS sequence"/>
</dbReference>
<gene>
    <name evidence="1" type="ORF">ACFYKT_15240</name>
</gene>
<evidence type="ECO:0000313" key="1">
    <source>
        <dbReference type="EMBL" id="MFE8697692.1"/>
    </source>
</evidence>
<keyword evidence="2" id="KW-1185">Reference proteome</keyword>